<gene>
    <name evidence="2" type="ORF">CWB73_19395</name>
</gene>
<reference evidence="3" key="2">
    <citation type="submission" date="2019-06" db="EMBL/GenBank/DDBJ databases">
        <title>Co-occurence of chitin degradation, pigmentation and bioactivity in marine Pseudoalteromonas.</title>
        <authorList>
            <person name="Sonnenschein E.C."/>
            <person name="Bech P.K."/>
        </authorList>
    </citation>
    <scope>NUCLEOTIDE SEQUENCE [LARGE SCALE GENOMIC DNA]</scope>
    <source>
        <strain evidence="3">S1189</strain>
    </source>
</reference>
<organism evidence="2 3">
    <name type="scientific">Pseudoalteromonas phenolica</name>
    <dbReference type="NCBI Taxonomy" id="161398"/>
    <lineage>
        <taxon>Bacteria</taxon>
        <taxon>Pseudomonadati</taxon>
        <taxon>Pseudomonadota</taxon>
        <taxon>Gammaproteobacteria</taxon>
        <taxon>Alteromonadales</taxon>
        <taxon>Pseudoalteromonadaceae</taxon>
        <taxon>Pseudoalteromonas</taxon>
    </lineage>
</organism>
<protein>
    <recommendedName>
        <fullName evidence="4">DUF4430 domain-containing protein</fullName>
    </recommendedName>
</protein>
<sequence length="134" mass="14844">MRKLLIVLLLLFTVQVGAQDFDIPIKISWKTQKGINIKEINSETSIEVINALNKDGKTVSFNLIVSAVVHDEVDIGIAHVGYWCVVNRIGGIEYLSVSEADIVSVSFNKVGTLDCLCDFNINVEWAYKPSQTDS</sequence>
<dbReference type="EMBL" id="PNCM01000056">
    <property type="protein sequence ID" value="TMP77583.1"/>
    <property type="molecule type" value="Genomic_DNA"/>
</dbReference>
<name>A0A5S3YPR5_9GAMM</name>
<evidence type="ECO:0000313" key="2">
    <source>
        <dbReference type="EMBL" id="TMP77583.1"/>
    </source>
</evidence>
<comment type="caution">
    <text evidence="2">The sequence shown here is derived from an EMBL/GenBank/DDBJ whole genome shotgun (WGS) entry which is preliminary data.</text>
</comment>
<keyword evidence="1" id="KW-0732">Signal</keyword>
<proteinExistence type="predicted"/>
<feature type="signal peptide" evidence="1">
    <location>
        <begin position="1"/>
        <end position="18"/>
    </location>
</feature>
<dbReference type="RefSeq" id="WP_138569081.1">
    <property type="nucleotide sequence ID" value="NZ_PNCM01000056.1"/>
</dbReference>
<dbReference type="AlphaFoldDB" id="A0A5S3YPR5"/>
<dbReference type="Proteomes" id="UP000307362">
    <property type="component" value="Unassembled WGS sequence"/>
</dbReference>
<evidence type="ECO:0000313" key="3">
    <source>
        <dbReference type="Proteomes" id="UP000307362"/>
    </source>
</evidence>
<dbReference type="OrthoDB" id="6314654at2"/>
<reference evidence="2 3" key="1">
    <citation type="submission" date="2017-12" db="EMBL/GenBank/DDBJ databases">
        <authorList>
            <person name="Paulsen S."/>
            <person name="Gram L.K."/>
        </authorList>
    </citation>
    <scope>NUCLEOTIDE SEQUENCE [LARGE SCALE GENOMIC DNA]</scope>
    <source>
        <strain evidence="2 3">S1189</strain>
    </source>
</reference>
<feature type="chain" id="PRO_5024358641" description="DUF4430 domain-containing protein" evidence="1">
    <location>
        <begin position="19"/>
        <end position="134"/>
    </location>
</feature>
<evidence type="ECO:0000256" key="1">
    <source>
        <dbReference type="SAM" id="SignalP"/>
    </source>
</evidence>
<evidence type="ECO:0008006" key="4">
    <source>
        <dbReference type="Google" id="ProtNLM"/>
    </source>
</evidence>
<accession>A0A5S3YPR5</accession>